<protein>
    <submittedName>
        <fullName evidence="3">SIS domain-containing protein</fullName>
    </submittedName>
</protein>
<dbReference type="GO" id="GO:0016853">
    <property type="term" value="F:isomerase activity"/>
    <property type="evidence" value="ECO:0007669"/>
    <property type="project" value="InterPro"/>
</dbReference>
<sequence length="186" mass="19902">MSVQQNTFTILGELQQNALKIDDVQAEQFITQIKNARHIFLQGAGRSGIAIRAFANRLLHLGFSVSVIGDISTPHTQDGDLVIIGSGSGETGSLVSLAKKADSCGVNVALVTMKAESTIGKLASSILVLPGTVKEDNGREEGSFSQPMGSAFEQLCFITYDAIVLELMSRLGETSDTMFQRHANLE</sequence>
<dbReference type="RefSeq" id="WP_125913870.1">
    <property type="nucleotide sequence ID" value="NZ_CAMLPR010000041.1"/>
</dbReference>
<dbReference type="Gene3D" id="3.40.50.10490">
    <property type="entry name" value="Glucose-6-phosphate isomerase like protein, domain 1"/>
    <property type="match status" value="1"/>
</dbReference>
<dbReference type="EMBL" id="RWHU01000002">
    <property type="protein sequence ID" value="RSK69183.1"/>
    <property type="molecule type" value="Genomic_DNA"/>
</dbReference>
<name>A0A428LV29_9ENTR</name>
<dbReference type="GO" id="GO:1901135">
    <property type="term" value="P:carbohydrate derivative metabolic process"/>
    <property type="evidence" value="ECO:0007669"/>
    <property type="project" value="InterPro"/>
</dbReference>
<dbReference type="NCBIfam" id="TIGR03127">
    <property type="entry name" value="RuMP_HxlB"/>
    <property type="match status" value="1"/>
</dbReference>
<comment type="similarity">
    <text evidence="1">Belongs to the SIS family. PHI subfamily.</text>
</comment>
<dbReference type="InterPro" id="IPR001347">
    <property type="entry name" value="SIS_dom"/>
</dbReference>
<feature type="domain" description="SIS" evidence="2">
    <location>
        <begin position="29"/>
        <end position="173"/>
    </location>
</feature>
<proteinExistence type="inferred from homology"/>
<gene>
    <name evidence="3" type="ORF">EJE24_05155</name>
</gene>
<dbReference type="PANTHER" id="PTHR43443">
    <property type="entry name" value="3-HEXULOSE-6-PHOSPHATE ISOMERASE"/>
    <property type="match status" value="1"/>
</dbReference>
<evidence type="ECO:0000256" key="1">
    <source>
        <dbReference type="ARBA" id="ARBA00009235"/>
    </source>
</evidence>
<dbReference type="Proteomes" id="UP000276389">
    <property type="component" value="Unassembled WGS sequence"/>
</dbReference>
<dbReference type="CDD" id="cd05005">
    <property type="entry name" value="SIS_PHI"/>
    <property type="match status" value="1"/>
</dbReference>
<dbReference type="SUPFAM" id="SSF53697">
    <property type="entry name" value="SIS domain"/>
    <property type="match status" value="1"/>
</dbReference>
<organism evidence="3 4">
    <name type="scientific">Enterobacter huaxiensis</name>
    <dbReference type="NCBI Taxonomy" id="2494702"/>
    <lineage>
        <taxon>Bacteria</taxon>
        <taxon>Pseudomonadati</taxon>
        <taxon>Pseudomonadota</taxon>
        <taxon>Gammaproteobacteria</taxon>
        <taxon>Enterobacterales</taxon>
        <taxon>Enterobacteriaceae</taxon>
        <taxon>Enterobacter</taxon>
    </lineage>
</organism>
<evidence type="ECO:0000313" key="4">
    <source>
        <dbReference type="Proteomes" id="UP000276389"/>
    </source>
</evidence>
<evidence type="ECO:0000259" key="2">
    <source>
        <dbReference type="PROSITE" id="PS51464"/>
    </source>
</evidence>
<dbReference type="InterPro" id="IPR017552">
    <property type="entry name" value="PHI/rmpB"/>
</dbReference>
<dbReference type="AlphaFoldDB" id="A0A428LV29"/>
<dbReference type="GO" id="GO:0097367">
    <property type="term" value="F:carbohydrate derivative binding"/>
    <property type="evidence" value="ECO:0007669"/>
    <property type="project" value="InterPro"/>
</dbReference>
<dbReference type="PANTHER" id="PTHR43443:SF1">
    <property type="entry name" value="3-HEXULOSE-6-PHOSPHATE ISOMERASE"/>
    <property type="match status" value="1"/>
</dbReference>
<reference evidence="3 4" key="1">
    <citation type="submission" date="2018-12" db="EMBL/GenBank/DDBJ databases">
        <title>The Genome Submission of two Enterobacter spp. strains.</title>
        <authorList>
            <person name="Wu W."/>
            <person name="Wei L."/>
            <person name="Feng Y."/>
            <person name="Zong Z."/>
        </authorList>
    </citation>
    <scope>NUCLEOTIDE SEQUENCE [LARGE SCALE GENOMIC DNA]</scope>
    <source>
        <strain evidence="3 4">WCHEHu045002</strain>
    </source>
</reference>
<comment type="caution">
    <text evidence="3">The sequence shown here is derived from an EMBL/GenBank/DDBJ whole genome shotgun (WGS) entry which is preliminary data.</text>
</comment>
<evidence type="ECO:0000313" key="3">
    <source>
        <dbReference type="EMBL" id="RSK69183.1"/>
    </source>
</evidence>
<dbReference type="InterPro" id="IPR046348">
    <property type="entry name" value="SIS_dom_sf"/>
</dbReference>
<accession>A0A428LV29</accession>
<dbReference type="Pfam" id="PF01380">
    <property type="entry name" value="SIS"/>
    <property type="match status" value="1"/>
</dbReference>
<dbReference type="PROSITE" id="PS51464">
    <property type="entry name" value="SIS"/>
    <property type="match status" value="1"/>
</dbReference>